<sequence length="564" mass="57508">MSLENISLMTKVVSMIALLGLGAIGGAGYAGFQMKDIDQRYSALLSGDAMASVQLARANRYVASVRSAIYREAASTDRATVDAAEADRIEMVKGFNDRIDAAKTAQPSQAATFEGVRAGFDKLFAGACGEVVKRTDSLDPAEKAAAMAAMTGPCETALAAYQRDMTTVNETNIAALQTTSADNSVATDGAVVWSIGGIVAITLAIGFAAFMVLRVTVIRPLAGVTDAMARLRGGDYATAIAGRGRRDEIGVLAEGLDALRLGLADAEAAREAREAAKAAEDAANRRRAGLAERFVGRMQQLAEGFVRASAEVADAARNLSATAEETSRQAQSVAGAAEEASTNVATVAAGTEELAVSVREIGTQVDHSAHVAEDAAREAEATTASVHSLADSAQKIGEVVELISNIAGQTNLLALNATIEAARAGEAGRGFAVVAAEVKELANQTARATEEIGRKVGEIQAATGTTVGAIGRIVGTIATIREAASAIAGAVEEQGAATAEIAANTQRAAAGAASVTGNIAGVGTAAEMTGAASTQLMTLSTGLDGRSAEMRREVDAFVAELNAA</sequence>
<dbReference type="SMART" id="SM00283">
    <property type="entry name" value="MA"/>
    <property type="match status" value="1"/>
</dbReference>
<dbReference type="Gene3D" id="6.10.340.10">
    <property type="match status" value="1"/>
</dbReference>
<evidence type="ECO:0000256" key="4">
    <source>
        <dbReference type="SAM" id="Phobius"/>
    </source>
</evidence>
<comment type="similarity">
    <text evidence="2">Belongs to the methyl-accepting chemotaxis (MCP) protein family.</text>
</comment>
<name>A0A4R6RD85_9HYPH</name>
<evidence type="ECO:0000256" key="1">
    <source>
        <dbReference type="ARBA" id="ARBA00023224"/>
    </source>
</evidence>
<dbReference type="PANTHER" id="PTHR32089">
    <property type="entry name" value="METHYL-ACCEPTING CHEMOTAXIS PROTEIN MCPB"/>
    <property type="match status" value="1"/>
</dbReference>
<dbReference type="SMART" id="SM00304">
    <property type="entry name" value="HAMP"/>
    <property type="match status" value="1"/>
</dbReference>
<dbReference type="InterPro" id="IPR004090">
    <property type="entry name" value="Chemotax_Me-accpt_rcpt"/>
</dbReference>
<keyword evidence="8" id="KW-1185">Reference proteome</keyword>
<proteinExistence type="inferred from homology"/>
<dbReference type="PRINTS" id="PR00260">
    <property type="entry name" value="CHEMTRNSDUCR"/>
</dbReference>
<protein>
    <submittedName>
        <fullName evidence="7">HAMP domain-containing protein</fullName>
    </submittedName>
</protein>
<dbReference type="InterPro" id="IPR004089">
    <property type="entry name" value="MCPsignal_dom"/>
</dbReference>
<evidence type="ECO:0000259" key="5">
    <source>
        <dbReference type="PROSITE" id="PS50111"/>
    </source>
</evidence>
<dbReference type="GO" id="GO:0006935">
    <property type="term" value="P:chemotaxis"/>
    <property type="evidence" value="ECO:0007669"/>
    <property type="project" value="InterPro"/>
</dbReference>
<dbReference type="Gene3D" id="1.10.287.950">
    <property type="entry name" value="Methyl-accepting chemotaxis protein"/>
    <property type="match status" value="1"/>
</dbReference>
<keyword evidence="1 3" id="KW-0807">Transducer</keyword>
<evidence type="ECO:0000313" key="7">
    <source>
        <dbReference type="EMBL" id="TDP84015.1"/>
    </source>
</evidence>
<dbReference type="CDD" id="cd06225">
    <property type="entry name" value="HAMP"/>
    <property type="match status" value="1"/>
</dbReference>
<organism evidence="7 8">
    <name type="scientific">Oharaeibacter diazotrophicus</name>
    <dbReference type="NCBI Taxonomy" id="1920512"/>
    <lineage>
        <taxon>Bacteria</taxon>
        <taxon>Pseudomonadati</taxon>
        <taxon>Pseudomonadota</taxon>
        <taxon>Alphaproteobacteria</taxon>
        <taxon>Hyphomicrobiales</taxon>
        <taxon>Pleomorphomonadaceae</taxon>
        <taxon>Oharaeibacter</taxon>
    </lineage>
</organism>
<feature type="domain" description="HAMP" evidence="6">
    <location>
        <begin position="215"/>
        <end position="268"/>
    </location>
</feature>
<keyword evidence="4" id="KW-0812">Transmembrane</keyword>
<comment type="caution">
    <text evidence="7">The sequence shown here is derived from an EMBL/GenBank/DDBJ whole genome shotgun (WGS) entry which is preliminary data.</text>
</comment>
<dbReference type="Pfam" id="PF00015">
    <property type="entry name" value="MCPsignal"/>
    <property type="match status" value="1"/>
</dbReference>
<dbReference type="PANTHER" id="PTHR32089:SF112">
    <property type="entry name" value="LYSOZYME-LIKE PROTEIN-RELATED"/>
    <property type="match status" value="1"/>
</dbReference>
<accession>A0A4R6RD85</accession>
<dbReference type="Pfam" id="PF00672">
    <property type="entry name" value="HAMP"/>
    <property type="match status" value="1"/>
</dbReference>
<dbReference type="GO" id="GO:0004888">
    <property type="term" value="F:transmembrane signaling receptor activity"/>
    <property type="evidence" value="ECO:0007669"/>
    <property type="project" value="InterPro"/>
</dbReference>
<dbReference type="PROSITE" id="PS50885">
    <property type="entry name" value="HAMP"/>
    <property type="match status" value="1"/>
</dbReference>
<dbReference type="AlphaFoldDB" id="A0A4R6RD85"/>
<keyword evidence="4" id="KW-1133">Transmembrane helix</keyword>
<dbReference type="GO" id="GO:0007165">
    <property type="term" value="P:signal transduction"/>
    <property type="evidence" value="ECO:0007669"/>
    <property type="project" value="UniProtKB-KW"/>
</dbReference>
<gene>
    <name evidence="7" type="ORF">EDD54_2618</name>
</gene>
<dbReference type="RefSeq" id="WP_207620521.1">
    <property type="nucleotide sequence ID" value="NZ_BSPM01000002.1"/>
</dbReference>
<dbReference type="InterPro" id="IPR003660">
    <property type="entry name" value="HAMP_dom"/>
</dbReference>
<dbReference type="GO" id="GO:0016020">
    <property type="term" value="C:membrane"/>
    <property type="evidence" value="ECO:0007669"/>
    <property type="project" value="InterPro"/>
</dbReference>
<evidence type="ECO:0000259" key="6">
    <source>
        <dbReference type="PROSITE" id="PS50885"/>
    </source>
</evidence>
<evidence type="ECO:0000256" key="3">
    <source>
        <dbReference type="PROSITE-ProRule" id="PRU00284"/>
    </source>
</evidence>
<dbReference type="EMBL" id="SNXY01000008">
    <property type="protein sequence ID" value="TDP84015.1"/>
    <property type="molecule type" value="Genomic_DNA"/>
</dbReference>
<feature type="transmembrane region" description="Helical" evidence="4">
    <location>
        <begin position="12"/>
        <end position="32"/>
    </location>
</feature>
<dbReference type="SUPFAM" id="SSF58104">
    <property type="entry name" value="Methyl-accepting chemotaxis protein (MCP) signaling domain"/>
    <property type="match status" value="1"/>
</dbReference>
<evidence type="ECO:0000313" key="8">
    <source>
        <dbReference type="Proteomes" id="UP000294547"/>
    </source>
</evidence>
<dbReference type="Proteomes" id="UP000294547">
    <property type="component" value="Unassembled WGS sequence"/>
</dbReference>
<evidence type="ECO:0000256" key="2">
    <source>
        <dbReference type="ARBA" id="ARBA00029447"/>
    </source>
</evidence>
<reference evidence="7 8" key="1">
    <citation type="submission" date="2019-03" db="EMBL/GenBank/DDBJ databases">
        <title>Genomic Encyclopedia of Type Strains, Phase IV (KMG-IV): sequencing the most valuable type-strain genomes for metagenomic binning, comparative biology and taxonomic classification.</title>
        <authorList>
            <person name="Goeker M."/>
        </authorList>
    </citation>
    <scope>NUCLEOTIDE SEQUENCE [LARGE SCALE GENOMIC DNA]</scope>
    <source>
        <strain evidence="7 8">DSM 102969</strain>
    </source>
</reference>
<dbReference type="PROSITE" id="PS50111">
    <property type="entry name" value="CHEMOTAXIS_TRANSDUC_2"/>
    <property type="match status" value="1"/>
</dbReference>
<keyword evidence="4" id="KW-0472">Membrane</keyword>
<feature type="transmembrane region" description="Helical" evidence="4">
    <location>
        <begin position="190"/>
        <end position="213"/>
    </location>
</feature>
<feature type="domain" description="Methyl-accepting transducer" evidence="5">
    <location>
        <begin position="308"/>
        <end position="544"/>
    </location>
</feature>